<organism evidence="1 2">
    <name type="scientific">Araneus ventricosus</name>
    <name type="common">Orbweaver spider</name>
    <name type="synonym">Epeira ventricosa</name>
    <dbReference type="NCBI Taxonomy" id="182803"/>
    <lineage>
        <taxon>Eukaryota</taxon>
        <taxon>Metazoa</taxon>
        <taxon>Ecdysozoa</taxon>
        <taxon>Arthropoda</taxon>
        <taxon>Chelicerata</taxon>
        <taxon>Arachnida</taxon>
        <taxon>Araneae</taxon>
        <taxon>Araneomorphae</taxon>
        <taxon>Entelegynae</taxon>
        <taxon>Araneoidea</taxon>
        <taxon>Araneidae</taxon>
        <taxon>Araneus</taxon>
    </lineage>
</organism>
<reference evidence="1 2" key="1">
    <citation type="journal article" date="2019" name="Sci. Rep.">
        <title>Orb-weaving spider Araneus ventricosus genome elucidates the spidroin gene catalogue.</title>
        <authorList>
            <person name="Kono N."/>
            <person name="Nakamura H."/>
            <person name="Ohtoshi R."/>
            <person name="Moran D.A.P."/>
            <person name="Shinohara A."/>
            <person name="Yoshida Y."/>
            <person name="Fujiwara M."/>
            <person name="Mori M."/>
            <person name="Tomita M."/>
            <person name="Arakawa K."/>
        </authorList>
    </citation>
    <scope>NUCLEOTIDE SEQUENCE [LARGE SCALE GENOMIC DNA]</scope>
</reference>
<name>A0A4Y2MMZ9_ARAVE</name>
<evidence type="ECO:0000313" key="2">
    <source>
        <dbReference type="Proteomes" id="UP000499080"/>
    </source>
</evidence>
<dbReference type="Proteomes" id="UP000499080">
    <property type="component" value="Unassembled WGS sequence"/>
</dbReference>
<gene>
    <name evidence="1" type="ORF">AVEN_46585_1</name>
</gene>
<evidence type="ECO:0000313" key="1">
    <source>
        <dbReference type="EMBL" id="GBN27197.1"/>
    </source>
</evidence>
<protein>
    <submittedName>
        <fullName evidence="1">Uncharacterized protein</fullName>
    </submittedName>
</protein>
<dbReference type="AlphaFoldDB" id="A0A4Y2MMZ9"/>
<dbReference type="EMBL" id="BGPR01007484">
    <property type="protein sequence ID" value="GBN27197.1"/>
    <property type="molecule type" value="Genomic_DNA"/>
</dbReference>
<comment type="caution">
    <text evidence="1">The sequence shown here is derived from an EMBL/GenBank/DDBJ whole genome shotgun (WGS) entry which is preliminary data.</text>
</comment>
<sequence>MPSTSSSAAIWKILQKTKAHGLAAQSKANQTIDKISMRMDQLLKNISDPSKPWRHENVGAICGPKAEIHATKYGNLLHEDHK</sequence>
<accession>A0A4Y2MMZ9</accession>
<proteinExistence type="predicted"/>
<keyword evidence="2" id="KW-1185">Reference proteome</keyword>